<dbReference type="PANTHER" id="PTHR11815">
    <property type="entry name" value="SUCCINYL-COA SYNTHETASE BETA CHAIN"/>
    <property type="match status" value="1"/>
</dbReference>
<reference evidence="7" key="2">
    <citation type="submission" date="2023-07" db="EMBL/GenBank/DDBJ databases">
        <authorList>
            <person name="Bai X.-H."/>
            <person name="Wang H.-H."/>
            <person name="Wang J."/>
            <person name="Ma M.-Y."/>
            <person name="Hu H.-H."/>
            <person name="Song Z.-L."/>
            <person name="Ma H.-G."/>
            <person name="Fan Y."/>
            <person name="Du C.-Y."/>
            <person name="Xu J.-C."/>
        </authorList>
    </citation>
    <scope>NUCLEOTIDE SEQUENCE</scope>
    <source>
        <strain evidence="7">CZ1</strain>
    </source>
</reference>
<evidence type="ECO:0000256" key="2">
    <source>
        <dbReference type="ARBA" id="ARBA00022723"/>
    </source>
</evidence>
<keyword evidence="4" id="KW-0460">Magnesium</keyword>
<dbReference type="GO" id="GO:0006104">
    <property type="term" value="P:succinyl-CoA metabolic process"/>
    <property type="evidence" value="ECO:0007669"/>
    <property type="project" value="TreeGrafter"/>
</dbReference>
<organism evidence="7">
    <name type="scientific">Leptolyngbya boryana CZ1</name>
    <dbReference type="NCBI Taxonomy" id="3060204"/>
    <lineage>
        <taxon>Bacteria</taxon>
        <taxon>Bacillati</taxon>
        <taxon>Cyanobacteriota</taxon>
        <taxon>Cyanophyceae</taxon>
        <taxon>Leptolyngbyales</taxon>
        <taxon>Leptolyngbyaceae</taxon>
        <taxon>Leptolyngbya group</taxon>
        <taxon>Leptolyngbya</taxon>
    </lineage>
</organism>
<dbReference type="PIRSF" id="PIRSF001554">
    <property type="entry name" value="SucCS_beta"/>
    <property type="match status" value="1"/>
</dbReference>
<keyword evidence="2" id="KW-0479">Metal-binding</keyword>
<evidence type="ECO:0000256" key="3">
    <source>
        <dbReference type="ARBA" id="ARBA00022741"/>
    </source>
</evidence>
<dbReference type="EMBL" id="CP130144">
    <property type="protein sequence ID" value="WNZ45371.1"/>
    <property type="molecule type" value="Genomic_DNA"/>
</dbReference>
<keyword evidence="3 5" id="KW-0547">Nucleotide-binding</keyword>
<sequence length="427" mass="46954">MDRRSLLAEVLRHRSSRQRVEKSSTSALPVMNLLEYQAKELFREVGIPVLPAQRIERPTDLKALKIPYPVVLKSQVYVGERGRVGGIRFVSNTIDAIAAAHSIFNLSIVGEYPKVLLAEAKYDAQQEFYLAVVLNRSIRRPVLLGSKKGGIDVQTSIDEMQHVVVDQEFSSFYARRLTIKMGLSGDLINLVSDVVERMYRLFIDKDLDLVEINPLGVNAAGEVMALDGKVSVNDAALGRHPALAALDNRPQKFVLDRLPDSLTTIDADGQIAILCNGAALTMATMDLVSQAGGKLLHYLNIGSETHHDWQPETLCDRVDQGLKMLSQNKQVKVILVNLVGGTVPSDRIASTISKFLQRPPAPPIAIGAHKDNLRISRGVPVPKLVIRLLGTNMNEAKEILASTPALVLDDLDSAIEQLIAFTKRREG</sequence>
<dbReference type="PROSITE" id="PS50975">
    <property type="entry name" value="ATP_GRASP"/>
    <property type="match status" value="1"/>
</dbReference>
<dbReference type="Pfam" id="PF08442">
    <property type="entry name" value="ATP-grasp_2"/>
    <property type="match status" value="1"/>
</dbReference>
<dbReference type="GO" id="GO:0005524">
    <property type="term" value="F:ATP binding"/>
    <property type="evidence" value="ECO:0007669"/>
    <property type="project" value="UniProtKB-UniRule"/>
</dbReference>
<keyword evidence="5" id="KW-0067">ATP-binding</keyword>
<feature type="domain" description="ATP-grasp" evidence="6">
    <location>
        <begin position="39"/>
        <end position="241"/>
    </location>
</feature>
<evidence type="ECO:0000256" key="4">
    <source>
        <dbReference type="ARBA" id="ARBA00022842"/>
    </source>
</evidence>
<name>A0AA97AVI4_LEPBY</name>
<dbReference type="GO" id="GO:0042709">
    <property type="term" value="C:succinate-CoA ligase complex"/>
    <property type="evidence" value="ECO:0007669"/>
    <property type="project" value="TreeGrafter"/>
</dbReference>
<reference evidence="7" key="1">
    <citation type="journal article" date="2023" name="Plants (Basel)">
        <title>Genomic Analysis of Leptolyngbya boryana CZ1 Reveals Efficient Carbon Fixation Modules.</title>
        <authorList>
            <person name="Bai X."/>
            <person name="Wang H."/>
            <person name="Cheng W."/>
            <person name="Wang J."/>
            <person name="Ma M."/>
            <person name="Hu H."/>
            <person name="Song Z."/>
            <person name="Ma H."/>
            <person name="Fan Y."/>
            <person name="Du C."/>
            <person name="Xu J."/>
        </authorList>
    </citation>
    <scope>NUCLEOTIDE SEQUENCE</scope>
    <source>
        <strain evidence="7">CZ1</strain>
    </source>
</reference>
<evidence type="ECO:0000259" key="6">
    <source>
        <dbReference type="PROSITE" id="PS50975"/>
    </source>
</evidence>
<dbReference type="GO" id="GO:0006099">
    <property type="term" value="P:tricarboxylic acid cycle"/>
    <property type="evidence" value="ECO:0007669"/>
    <property type="project" value="InterPro"/>
</dbReference>
<dbReference type="AlphaFoldDB" id="A0AA97AVI4"/>
<dbReference type="GO" id="GO:0046872">
    <property type="term" value="F:metal ion binding"/>
    <property type="evidence" value="ECO:0007669"/>
    <property type="project" value="UniProtKB-KW"/>
</dbReference>
<evidence type="ECO:0000256" key="1">
    <source>
        <dbReference type="ARBA" id="ARBA00022598"/>
    </source>
</evidence>
<dbReference type="SUPFAM" id="SSF52210">
    <property type="entry name" value="Succinyl-CoA synthetase domains"/>
    <property type="match status" value="1"/>
</dbReference>
<dbReference type="SUPFAM" id="SSF56059">
    <property type="entry name" value="Glutathione synthetase ATP-binding domain-like"/>
    <property type="match status" value="1"/>
</dbReference>
<dbReference type="PANTHER" id="PTHR11815:SF10">
    <property type="entry name" value="SUCCINATE--COA LIGASE [GDP-FORMING] SUBUNIT BETA, MITOCHONDRIAL"/>
    <property type="match status" value="1"/>
</dbReference>
<dbReference type="InterPro" id="IPR005811">
    <property type="entry name" value="SUCC_ACL_C"/>
</dbReference>
<evidence type="ECO:0000256" key="5">
    <source>
        <dbReference type="PROSITE-ProRule" id="PRU00409"/>
    </source>
</evidence>
<keyword evidence="1 7" id="KW-0436">Ligase</keyword>
<dbReference type="RefSeq" id="WP_242044454.1">
    <property type="nucleotide sequence ID" value="NZ_CP130144.1"/>
</dbReference>
<proteinExistence type="predicted"/>
<dbReference type="Gene3D" id="3.30.1490.20">
    <property type="entry name" value="ATP-grasp fold, A domain"/>
    <property type="match status" value="1"/>
</dbReference>
<dbReference type="InterPro" id="IPR013650">
    <property type="entry name" value="ATP-grasp_succ-CoA_synth-type"/>
</dbReference>
<accession>A0AA97AVI4</accession>
<dbReference type="Gene3D" id="3.40.50.261">
    <property type="entry name" value="Succinyl-CoA synthetase domains"/>
    <property type="match status" value="1"/>
</dbReference>
<dbReference type="Gene3D" id="3.30.470.20">
    <property type="entry name" value="ATP-grasp fold, B domain"/>
    <property type="match status" value="1"/>
</dbReference>
<dbReference type="GO" id="GO:0004775">
    <property type="term" value="F:succinate-CoA ligase (ADP-forming) activity"/>
    <property type="evidence" value="ECO:0007669"/>
    <property type="project" value="TreeGrafter"/>
</dbReference>
<dbReference type="InterPro" id="IPR005809">
    <property type="entry name" value="Succ_CoA_ligase-like_bsu"/>
</dbReference>
<dbReference type="InterPro" id="IPR016102">
    <property type="entry name" value="Succinyl-CoA_synth-like"/>
</dbReference>
<dbReference type="InterPro" id="IPR013815">
    <property type="entry name" value="ATP_grasp_subdomain_1"/>
</dbReference>
<dbReference type="Pfam" id="PF00549">
    <property type="entry name" value="Ligase_CoA"/>
    <property type="match status" value="1"/>
</dbReference>
<evidence type="ECO:0000313" key="7">
    <source>
        <dbReference type="EMBL" id="WNZ45371.1"/>
    </source>
</evidence>
<dbReference type="InterPro" id="IPR011761">
    <property type="entry name" value="ATP-grasp"/>
</dbReference>
<protein>
    <submittedName>
        <fullName evidence="7">Succinate--CoA ligase subunit beta</fullName>
    </submittedName>
</protein>
<gene>
    <name evidence="7" type="ORF">Q2T42_26640</name>
</gene>
<dbReference type="GO" id="GO:0005829">
    <property type="term" value="C:cytosol"/>
    <property type="evidence" value="ECO:0007669"/>
    <property type="project" value="TreeGrafter"/>
</dbReference>